<gene>
    <name evidence="1" type="ORF">QTP81_02135</name>
</gene>
<dbReference type="RefSeq" id="WP_289363420.1">
    <property type="nucleotide sequence ID" value="NZ_JAUCBP010000002.1"/>
</dbReference>
<reference evidence="1 2" key="1">
    <citation type="submission" date="2023-06" db="EMBL/GenBank/DDBJ databases">
        <title>Alteromonas sp. ASW11-36 isolated from intertidal sand.</title>
        <authorList>
            <person name="Li Y."/>
        </authorList>
    </citation>
    <scope>NUCLEOTIDE SEQUENCE [LARGE SCALE GENOMIC DNA]</scope>
    <source>
        <strain evidence="1 2">ASW11-36</strain>
    </source>
</reference>
<dbReference type="Proteomes" id="UP001234343">
    <property type="component" value="Unassembled WGS sequence"/>
</dbReference>
<name>A0ABT7ST87_9ALTE</name>
<evidence type="ECO:0000313" key="1">
    <source>
        <dbReference type="EMBL" id="MDM7859403.1"/>
    </source>
</evidence>
<keyword evidence="2" id="KW-1185">Reference proteome</keyword>
<protein>
    <submittedName>
        <fullName evidence="1">Uncharacterized protein</fullName>
    </submittedName>
</protein>
<comment type="caution">
    <text evidence="1">The sequence shown here is derived from an EMBL/GenBank/DDBJ whole genome shotgun (WGS) entry which is preliminary data.</text>
</comment>
<proteinExistence type="predicted"/>
<accession>A0ABT7ST87</accession>
<organism evidence="1 2">
    <name type="scientific">Alteromonas arenosi</name>
    <dbReference type="NCBI Taxonomy" id="3055817"/>
    <lineage>
        <taxon>Bacteria</taxon>
        <taxon>Pseudomonadati</taxon>
        <taxon>Pseudomonadota</taxon>
        <taxon>Gammaproteobacteria</taxon>
        <taxon>Alteromonadales</taxon>
        <taxon>Alteromonadaceae</taxon>
        <taxon>Alteromonas/Salinimonas group</taxon>
        <taxon>Alteromonas</taxon>
    </lineage>
</organism>
<dbReference type="EMBL" id="JAUCBP010000002">
    <property type="protein sequence ID" value="MDM7859403.1"/>
    <property type="molecule type" value="Genomic_DNA"/>
</dbReference>
<evidence type="ECO:0000313" key="2">
    <source>
        <dbReference type="Proteomes" id="UP001234343"/>
    </source>
</evidence>
<sequence length="113" mass="13045">MGMYFVIKDLTTEEELYDSGAGLLRDTLAFCERYNIEAPFFYSHDFNPEGTYFHKVLASDVARQLVHIVHVLRTHPEQTISGFNNDQAQAFFADLHEYCVGQPTHIITCYTVY</sequence>